<evidence type="ECO:0000313" key="1">
    <source>
        <dbReference type="EMBL" id="TFU00053.1"/>
    </source>
</evidence>
<organism evidence="1 2">
    <name type="scientific">Glacieibacterium arshaanense</name>
    <dbReference type="NCBI Taxonomy" id="2511025"/>
    <lineage>
        <taxon>Bacteria</taxon>
        <taxon>Pseudomonadati</taxon>
        <taxon>Pseudomonadota</taxon>
        <taxon>Alphaproteobacteria</taxon>
        <taxon>Sphingomonadales</taxon>
        <taxon>Sphingosinicellaceae</taxon>
        <taxon>Glacieibacterium</taxon>
    </lineage>
</organism>
<dbReference type="AlphaFoldDB" id="A0A4Y9EJW4"/>
<sequence length="139" mass="16081">MNKRERLWSRYWAIRDNHHPGHCTPILWHLAMGGDTMAMVELSSTFSRPGRIFERFTQAGLAFRAFRRGDATGAQHLAMNAFNIGDLGQYRHWLGKAARLGDNDAARELRRFEIRLPHEDAALIGRKRPYKSFDFPEAE</sequence>
<reference evidence="1 2" key="1">
    <citation type="submission" date="2019-02" db="EMBL/GenBank/DDBJ databases">
        <title>Polymorphobacter sp. isolated from the lake at the Tibet of China.</title>
        <authorList>
            <person name="Li A."/>
        </authorList>
    </citation>
    <scope>NUCLEOTIDE SEQUENCE [LARGE SCALE GENOMIC DNA]</scope>
    <source>
        <strain evidence="1 2">DJ1R-1</strain>
    </source>
</reference>
<gene>
    <name evidence="1" type="ORF">EUV02_15510</name>
</gene>
<protein>
    <recommendedName>
        <fullName evidence="3">Sel1 repeat family protein</fullName>
    </recommendedName>
</protein>
<dbReference type="RefSeq" id="WP_135247234.1">
    <property type="nucleotide sequence ID" value="NZ_SIHO01000005.1"/>
</dbReference>
<accession>A0A4Y9EJW4</accession>
<proteinExistence type="predicted"/>
<evidence type="ECO:0008006" key="3">
    <source>
        <dbReference type="Google" id="ProtNLM"/>
    </source>
</evidence>
<dbReference type="EMBL" id="SIHO01000005">
    <property type="protein sequence ID" value="TFU00053.1"/>
    <property type="molecule type" value="Genomic_DNA"/>
</dbReference>
<evidence type="ECO:0000313" key="2">
    <source>
        <dbReference type="Proteomes" id="UP000297737"/>
    </source>
</evidence>
<dbReference type="Proteomes" id="UP000297737">
    <property type="component" value="Unassembled WGS sequence"/>
</dbReference>
<name>A0A4Y9EJW4_9SPHN</name>
<keyword evidence="2" id="KW-1185">Reference proteome</keyword>
<dbReference type="OrthoDB" id="7506561at2"/>
<comment type="caution">
    <text evidence="1">The sequence shown here is derived from an EMBL/GenBank/DDBJ whole genome shotgun (WGS) entry which is preliminary data.</text>
</comment>